<keyword evidence="2" id="KW-1185">Reference proteome</keyword>
<organism evidence="1 2">
    <name type="scientific">Ruthenibacterium lactatiformans</name>
    <dbReference type="NCBI Taxonomy" id="1550024"/>
    <lineage>
        <taxon>Bacteria</taxon>
        <taxon>Bacillati</taxon>
        <taxon>Bacillota</taxon>
        <taxon>Clostridia</taxon>
        <taxon>Eubacteriales</taxon>
        <taxon>Oscillospiraceae</taxon>
        <taxon>Ruthenibacterium</taxon>
    </lineage>
</organism>
<protein>
    <submittedName>
        <fullName evidence="1">Uncharacterized protein</fullName>
    </submittedName>
</protein>
<evidence type="ECO:0000313" key="2">
    <source>
        <dbReference type="Proteomes" id="UP000032483"/>
    </source>
</evidence>
<dbReference type="GeneID" id="42858421"/>
<dbReference type="Proteomes" id="UP000032483">
    <property type="component" value="Unassembled WGS sequence"/>
</dbReference>
<evidence type="ECO:0000313" key="1">
    <source>
        <dbReference type="EMBL" id="KJF38453.1"/>
    </source>
</evidence>
<name>A0A0D8IY51_9FIRM</name>
<gene>
    <name evidence="1" type="ORF">TQ39_17945</name>
</gene>
<reference evidence="1" key="1">
    <citation type="submission" date="2015-02" db="EMBL/GenBank/DDBJ databases">
        <title>A novel member of the family Ruminococcaceae isolated from human feces.</title>
        <authorList>
            <person name="Shkoporov A.N."/>
            <person name="Chaplin A.V."/>
            <person name="Motuzova O.V."/>
            <person name="Kafarskaia L.I."/>
            <person name="Khokhlova E.V."/>
            <person name="Efimov B.A."/>
        </authorList>
    </citation>
    <scope>NUCLEOTIDE SEQUENCE [LARGE SCALE GENOMIC DNA]</scope>
    <source>
        <strain evidence="1">585-1</strain>
    </source>
</reference>
<proteinExistence type="predicted"/>
<accession>A0A0D8IY51</accession>
<dbReference type="AlphaFoldDB" id="A0A0D8IY51"/>
<dbReference type="RefSeq" id="WP_050006540.1">
    <property type="nucleotide sequence ID" value="NZ_JXXK01000042.1"/>
</dbReference>
<comment type="caution">
    <text evidence="1">The sequence shown here is derived from an EMBL/GenBank/DDBJ whole genome shotgun (WGS) entry which is preliminary data.</text>
</comment>
<dbReference type="EMBL" id="JXXK01000042">
    <property type="protein sequence ID" value="KJF38453.1"/>
    <property type="molecule type" value="Genomic_DNA"/>
</dbReference>
<sequence>MKKYFVDSSDYTYTPYSDTGFSGQILLATPKNKRKPKLLIKHATPTAVCNEFVACNLAQLIRIPAPKAYLLRISSEEQSLFPSSYAVGIEYIEGLHPVDVKSIRLQPSVEPKYFDYMEQYALAAMLMQEDRIQTGESTDGQIYGYDFAESFSLTDLAVSALLNQDSNMGMELMKHCLNRYRSFDFASACGHMLEHLQKELELEDVEYLHPAFHEPMLLYWHLPDKQLNAITKAIGQVFPLELEVYYEECFNVLREQIAAYLPVAEHWRSTEKVWESLSEEFQHDLDDFKATIKKEYGSRGVRDFDDIVNSTIESFRKPDYPLDDLESLITAMKIAFLETKKSARQRYTPKIYRKA</sequence>